<evidence type="ECO:0000259" key="3">
    <source>
        <dbReference type="SMART" id="SM00833"/>
    </source>
</evidence>
<dbReference type="InterPro" id="IPR003495">
    <property type="entry name" value="CobW/HypB/UreG_nucleotide-bd"/>
</dbReference>
<reference evidence="5" key="1">
    <citation type="journal article" date="2019" name="Int. J. Syst. Evol. Microbiol.">
        <title>The Global Catalogue of Microorganisms (GCM) 10K type strain sequencing project: providing services to taxonomists for standard genome sequencing and annotation.</title>
        <authorList>
            <consortium name="The Broad Institute Genomics Platform"/>
            <consortium name="The Broad Institute Genome Sequencing Center for Infectious Disease"/>
            <person name="Wu L."/>
            <person name="Ma J."/>
        </authorList>
    </citation>
    <scope>NUCLEOTIDE SEQUENCE [LARGE SCALE GENOMIC DNA]</scope>
    <source>
        <strain evidence="5">LMG 24813</strain>
    </source>
</reference>
<evidence type="ECO:0000256" key="2">
    <source>
        <dbReference type="SAM" id="MobiDB-lite"/>
    </source>
</evidence>
<dbReference type="RefSeq" id="WP_217964988.1">
    <property type="nucleotide sequence ID" value="NZ_JAHTBN010000004.1"/>
</dbReference>
<gene>
    <name evidence="4" type="ORF">ACFOY1_13605</name>
</gene>
<dbReference type="Pfam" id="PF02492">
    <property type="entry name" value="cobW"/>
    <property type="match status" value="1"/>
</dbReference>
<organism evidence="4 5">
    <name type="scientific">Candidimonas humi</name>
    <dbReference type="NCBI Taxonomy" id="683355"/>
    <lineage>
        <taxon>Bacteria</taxon>
        <taxon>Pseudomonadati</taxon>
        <taxon>Pseudomonadota</taxon>
        <taxon>Betaproteobacteria</taxon>
        <taxon>Burkholderiales</taxon>
        <taxon>Alcaligenaceae</taxon>
        <taxon>Candidimonas</taxon>
    </lineage>
</organism>
<dbReference type="InterPro" id="IPR011629">
    <property type="entry name" value="CobW-like_C"/>
</dbReference>
<dbReference type="Proteomes" id="UP001595848">
    <property type="component" value="Unassembled WGS sequence"/>
</dbReference>
<evidence type="ECO:0000313" key="4">
    <source>
        <dbReference type="EMBL" id="MFC4201990.1"/>
    </source>
</evidence>
<comment type="caution">
    <text evidence="4">The sequence shown here is derived from an EMBL/GenBank/DDBJ whole genome shotgun (WGS) entry which is preliminary data.</text>
</comment>
<dbReference type="EMBL" id="JBHSBV010000004">
    <property type="protein sequence ID" value="MFC4201990.1"/>
    <property type="molecule type" value="Genomic_DNA"/>
</dbReference>
<dbReference type="PANTHER" id="PTHR13748:SF62">
    <property type="entry name" value="COBW DOMAIN-CONTAINING PROTEIN"/>
    <property type="match status" value="1"/>
</dbReference>
<dbReference type="PANTHER" id="PTHR13748">
    <property type="entry name" value="COBW-RELATED"/>
    <property type="match status" value="1"/>
</dbReference>
<name>A0ABV8NYM6_9BURK</name>
<dbReference type="Pfam" id="PF07683">
    <property type="entry name" value="CobW_C"/>
    <property type="match status" value="1"/>
</dbReference>
<evidence type="ECO:0000313" key="5">
    <source>
        <dbReference type="Proteomes" id="UP001595848"/>
    </source>
</evidence>
<dbReference type="SMART" id="SM00833">
    <property type="entry name" value="CobW_C"/>
    <property type="match status" value="1"/>
</dbReference>
<dbReference type="CDD" id="cd03112">
    <property type="entry name" value="CobW-like"/>
    <property type="match status" value="1"/>
</dbReference>
<dbReference type="InterPro" id="IPR051316">
    <property type="entry name" value="Zinc-reg_GTPase_activator"/>
</dbReference>
<accession>A0ABV8NYM6</accession>
<evidence type="ECO:0000256" key="1">
    <source>
        <dbReference type="ARBA" id="ARBA00045658"/>
    </source>
</evidence>
<feature type="domain" description="CobW C-terminal" evidence="3">
    <location>
        <begin position="280"/>
        <end position="374"/>
    </location>
</feature>
<sequence length="376" mass="42134">MQAAPAIDKMVPVTILTGFLGAGKTTLLKRILTEKHGQRIAVIENEFGPENIDHELLVQESEEQIVELSNGCVCCTIRGDLMRALLDLRDKREAGAISFDRVVIETTGMANPGPVCQTFFMDDGIAEYYRLDAVITVVDAKHGMETLDRQEEAQKQVGFADRILVSKKDLVNEADYQALRSRLVHINPRAPITPVHFGEAEIKNLLDVSGFNLNTILDIDPEFLAEEHPDAAHDHDHGHGHHHDHDHGHEGHDHGDDEECGDHCGHAHHDHHHAHHDDSIGAFVFRSNKAFDPERLEEFLSGIVQVYGPDLLRYKGVLYLKGINRRMLFQGVHMMMGAEPGKPWLSNEKPNTKMVFIGHKLPEEIFTRGLEQCLAA</sequence>
<protein>
    <submittedName>
        <fullName evidence="4">CobW family GTP-binding protein</fullName>
    </submittedName>
</protein>
<proteinExistence type="predicted"/>
<keyword evidence="5" id="KW-1185">Reference proteome</keyword>
<feature type="region of interest" description="Disordered" evidence="2">
    <location>
        <begin position="230"/>
        <end position="258"/>
    </location>
</feature>
<comment type="function">
    <text evidence="1">Zinc chaperone that directly transfers zinc cofactor to target proteins, thereby activating them. Zinc is transferred from the CXCC motif in the GTPase domain to the zinc binding site in target proteins in a process requiring GTP hydrolysis.</text>
</comment>